<feature type="non-terminal residue" evidence="2">
    <location>
        <position position="155"/>
    </location>
</feature>
<evidence type="ECO:0000256" key="1">
    <source>
        <dbReference type="SAM" id="MobiDB-lite"/>
    </source>
</evidence>
<evidence type="ECO:0000313" key="3">
    <source>
        <dbReference type="Proteomes" id="UP000553632"/>
    </source>
</evidence>
<proteinExistence type="predicted"/>
<sequence length="155" mass="16225">TTKTISSVTPGLSVFMVTPREQRHLELDARRRSRNNGRNNPNNEPLGNSRGNPQHPLGPDGQHVTQDGAFHSPLSVPSSEQDQLGPDGLPIPPADAAQPSRGSNPSGLSRGGGEQQLQQQPGSDGLPTPPANAAQLSHGSTFSGLGHGGEQQQQQ</sequence>
<dbReference type="Proteomes" id="UP000553632">
    <property type="component" value="Unassembled WGS sequence"/>
</dbReference>
<name>A0A7J6U4F7_PEROL</name>
<dbReference type="EMBL" id="JABANO010006126">
    <property type="protein sequence ID" value="KAF4752338.1"/>
    <property type="molecule type" value="Genomic_DNA"/>
</dbReference>
<organism evidence="2 3">
    <name type="scientific">Perkinsus olseni</name>
    <name type="common">Perkinsus atlanticus</name>
    <dbReference type="NCBI Taxonomy" id="32597"/>
    <lineage>
        <taxon>Eukaryota</taxon>
        <taxon>Sar</taxon>
        <taxon>Alveolata</taxon>
        <taxon>Perkinsozoa</taxon>
        <taxon>Perkinsea</taxon>
        <taxon>Perkinsida</taxon>
        <taxon>Perkinsidae</taxon>
        <taxon>Perkinsus</taxon>
    </lineage>
</organism>
<feature type="compositionally biased region" description="Low complexity" evidence="1">
    <location>
        <begin position="115"/>
        <end position="126"/>
    </location>
</feature>
<gene>
    <name evidence="2" type="ORF">FOZ63_022873</name>
</gene>
<comment type="caution">
    <text evidence="2">The sequence shown here is derived from an EMBL/GenBank/DDBJ whole genome shotgun (WGS) entry which is preliminary data.</text>
</comment>
<accession>A0A7J6U4F7</accession>
<keyword evidence="3" id="KW-1185">Reference proteome</keyword>
<reference evidence="2 3" key="1">
    <citation type="submission" date="2020-04" db="EMBL/GenBank/DDBJ databases">
        <title>Perkinsus olseni comparative genomics.</title>
        <authorList>
            <person name="Bogema D.R."/>
        </authorList>
    </citation>
    <scope>NUCLEOTIDE SEQUENCE [LARGE SCALE GENOMIC DNA]</scope>
    <source>
        <strain evidence="2 3">ATCC PRA-207</strain>
    </source>
</reference>
<feature type="non-terminal residue" evidence="2">
    <location>
        <position position="1"/>
    </location>
</feature>
<feature type="compositionally biased region" description="Polar residues" evidence="1">
    <location>
        <begin position="134"/>
        <end position="143"/>
    </location>
</feature>
<evidence type="ECO:0000313" key="2">
    <source>
        <dbReference type="EMBL" id="KAF4752338.1"/>
    </source>
</evidence>
<dbReference type="AlphaFoldDB" id="A0A7J6U4F7"/>
<feature type="compositionally biased region" description="Basic and acidic residues" evidence="1">
    <location>
        <begin position="20"/>
        <end position="30"/>
    </location>
</feature>
<feature type="compositionally biased region" description="Polar residues" evidence="1">
    <location>
        <begin position="1"/>
        <end position="10"/>
    </location>
</feature>
<protein>
    <submittedName>
        <fullName evidence="2">Uncharacterized protein</fullName>
    </submittedName>
</protein>
<feature type="region of interest" description="Disordered" evidence="1">
    <location>
        <begin position="1"/>
        <end position="155"/>
    </location>
</feature>
<feature type="compositionally biased region" description="Low complexity" evidence="1">
    <location>
        <begin position="36"/>
        <end position="50"/>
    </location>
</feature>